<dbReference type="GO" id="GO:0008270">
    <property type="term" value="F:zinc ion binding"/>
    <property type="evidence" value="ECO:0007669"/>
    <property type="project" value="UniProtKB-KW"/>
</dbReference>
<dbReference type="InterPro" id="IPR001965">
    <property type="entry name" value="Znf_PHD"/>
</dbReference>
<protein>
    <submittedName>
        <fullName evidence="6">Zinc finger PHD-type domain-containing protein</fullName>
    </submittedName>
</protein>
<keyword evidence="5" id="KW-1185">Reference proteome</keyword>
<accession>A0A914PRJ5</accession>
<dbReference type="Gene3D" id="3.30.40.10">
    <property type="entry name" value="Zinc/RING finger domain, C3HC4 (zinc finger)"/>
    <property type="match status" value="1"/>
</dbReference>
<name>A0A914PRJ5_9BILA</name>
<evidence type="ECO:0000256" key="3">
    <source>
        <dbReference type="ARBA" id="ARBA00022833"/>
    </source>
</evidence>
<feature type="domain" description="Zinc finger PHD-type" evidence="4">
    <location>
        <begin position="66"/>
        <end position="111"/>
    </location>
</feature>
<dbReference type="InterPro" id="IPR013083">
    <property type="entry name" value="Znf_RING/FYVE/PHD"/>
</dbReference>
<dbReference type="SMART" id="SM00249">
    <property type="entry name" value="PHD"/>
    <property type="match status" value="1"/>
</dbReference>
<evidence type="ECO:0000256" key="1">
    <source>
        <dbReference type="ARBA" id="ARBA00022723"/>
    </source>
</evidence>
<keyword evidence="1" id="KW-0479">Metal-binding</keyword>
<dbReference type="Proteomes" id="UP000887578">
    <property type="component" value="Unplaced"/>
</dbReference>
<dbReference type="AlphaFoldDB" id="A0A914PRJ5"/>
<keyword evidence="2" id="KW-0863">Zinc-finger</keyword>
<proteinExistence type="predicted"/>
<sequence length="430" mass="48955">MYNSFSLNAANQIFKEEGLESGGELASAETEEMAKIVKENGSDGLVSAETEEAAQKRKTLKRKRHFCKCGKVKRDSLAYCLGPNCPYKWFHFSCAGIKVLPVPFFCCDKCRDEDLAAAKYNEEKEKHEMAKMSKMEPQMQDENVSNENIQNEFDNDQEPFDGTNVKEEMSEPIILQINTLNELNNTQTVNHREEREGNQESGILVVENVVFGNEMEDIKEIPEIKKEVKGEPEIVTLDDEVETNEVQPEIKQESVAESYHFDVPSGAFFRSILGKFNIDISNEVYTFYGNNIKYTKIPATATLCTTFPTSSSIDSFFKCLSLYFTGKEEHFSVIKMGIQAYFYNNSKTFGIIDGIDFSKLKKCSPEFQKLHKCNELTNAHFTLICSWFNCRIGIFSNGRLSGKYGNWNGNEPIFLIENNNGFYKAILSFN</sequence>
<keyword evidence="3" id="KW-0862">Zinc</keyword>
<organism evidence="5 6">
    <name type="scientific">Panagrolaimus davidi</name>
    <dbReference type="NCBI Taxonomy" id="227884"/>
    <lineage>
        <taxon>Eukaryota</taxon>
        <taxon>Metazoa</taxon>
        <taxon>Ecdysozoa</taxon>
        <taxon>Nematoda</taxon>
        <taxon>Chromadorea</taxon>
        <taxon>Rhabditida</taxon>
        <taxon>Tylenchina</taxon>
        <taxon>Panagrolaimomorpha</taxon>
        <taxon>Panagrolaimoidea</taxon>
        <taxon>Panagrolaimidae</taxon>
        <taxon>Panagrolaimus</taxon>
    </lineage>
</organism>
<reference evidence="6" key="1">
    <citation type="submission" date="2022-11" db="UniProtKB">
        <authorList>
            <consortium name="WormBaseParasite"/>
        </authorList>
    </citation>
    <scope>IDENTIFICATION</scope>
</reference>
<evidence type="ECO:0000256" key="2">
    <source>
        <dbReference type="ARBA" id="ARBA00022771"/>
    </source>
</evidence>
<dbReference type="WBParaSite" id="PDA_v2.g21232.t1">
    <property type="protein sequence ID" value="PDA_v2.g21232.t1"/>
    <property type="gene ID" value="PDA_v2.g21232"/>
</dbReference>
<evidence type="ECO:0000259" key="4">
    <source>
        <dbReference type="SMART" id="SM00249"/>
    </source>
</evidence>
<evidence type="ECO:0000313" key="5">
    <source>
        <dbReference type="Proteomes" id="UP000887578"/>
    </source>
</evidence>
<dbReference type="InterPro" id="IPR011011">
    <property type="entry name" value="Znf_FYVE_PHD"/>
</dbReference>
<dbReference type="SUPFAM" id="SSF57903">
    <property type="entry name" value="FYVE/PHD zinc finger"/>
    <property type="match status" value="1"/>
</dbReference>
<evidence type="ECO:0000313" key="6">
    <source>
        <dbReference type="WBParaSite" id="PDA_v2.g21232.t1"/>
    </source>
</evidence>